<evidence type="ECO:0000313" key="2">
    <source>
        <dbReference type="Proteomes" id="UP000256562"/>
    </source>
</evidence>
<dbReference type="RefSeq" id="WP_116093561.1">
    <property type="nucleotide sequence ID" value="NZ_QKXP01000061.1"/>
</dbReference>
<dbReference type="AlphaFoldDB" id="A0A3E0ISL0"/>
<proteinExistence type="predicted"/>
<gene>
    <name evidence="1" type="ORF">DOS83_01075</name>
</gene>
<dbReference type="PANTHER" id="PTHR34796">
    <property type="entry name" value="EXPRESSED PROTEIN"/>
    <property type="match status" value="1"/>
</dbReference>
<dbReference type="OrthoDB" id="165483at2"/>
<dbReference type="InterPro" id="IPR005500">
    <property type="entry name" value="DUF309"/>
</dbReference>
<reference evidence="1 2" key="1">
    <citation type="journal article" date="2018" name="Vet. Microbiol.">
        <title>Characterisation of Staphylococcus felis isolated from cats using whole genome sequencing.</title>
        <authorList>
            <person name="Worthing K."/>
            <person name="Pang S."/>
            <person name="Trott D.J."/>
            <person name="Abraham S."/>
            <person name="Coombs G.W."/>
            <person name="Jordan D."/>
            <person name="McIntyre L."/>
            <person name="Davies M.R."/>
            <person name="Norris J."/>
        </authorList>
    </citation>
    <scope>NUCLEOTIDE SEQUENCE [LARGE SCALE GENOMIC DNA]</scope>
    <source>
        <strain evidence="1 2">F9</strain>
    </source>
</reference>
<organism evidence="1 2">
    <name type="scientific">Staphylococcus felis</name>
    <dbReference type="NCBI Taxonomy" id="46127"/>
    <lineage>
        <taxon>Bacteria</taxon>
        <taxon>Bacillati</taxon>
        <taxon>Bacillota</taxon>
        <taxon>Bacilli</taxon>
        <taxon>Bacillales</taxon>
        <taxon>Staphylococcaceae</taxon>
        <taxon>Staphylococcus</taxon>
    </lineage>
</organism>
<evidence type="ECO:0000313" key="1">
    <source>
        <dbReference type="EMBL" id="REI00650.1"/>
    </source>
</evidence>
<dbReference type="SUPFAM" id="SSF140663">
    <property type="entry name" value="TTHA0068-like"/>
    <property type="match status" value="1"/>
</dbReference>
<dbReference type="Pfam" id="PF03745">
    <property type="entry name" value="DUF309"/>
    <property type="match status" value="1"/>
</dbReference>
<dbReference type="Proteomes" id="UP000256562">
    <property type="component" value="Unassembled WGS sequence"/>
</dbReference>
<dbReference type="PANTHER" id="PTHR34796:SF1">
    <property type="entry name" value="EXPRESSED PROTEIN"/>
    <property type="match status" value="1"/>
</dbReference>
<dbReference type="InterPro" id="IPR023203">
    <property type="entry name" value="TTHA0068_sf"/>
</dbReference>
<name>A0A3E0ISL0_9STAP</name>
<dbReference type="EMBL" id="QKXQ01000047">
    <property type="protein sequence ID" value="REI00650.1"/>
    <property type="molecule type" value="Genomic_DNA"/>
</dbReference>
<protein>
    <submittedName>
        <fullName evidence="1">DUF309 domain-containing protein</fullName>
    </submittedName>
</protein>
<sequence>MEKDLVEFYYHFHNEQHYFLCHDILEEAWKSEPKFTKRDPIVSLILLATGCYHYRRENYKGAKRSFQKALNIVLECSSAQISMLGIIGEDYVEALKGLIFKSEHLYPFTPVAIPLTPIMITNIKRYYPDYRITPYVVESNIIKNHHIYRDRTEVIKARAIAMNERKKKRE</sequence>
<dbReference type="Gene3D" id="1.10.3450.10">
    <property type="entry name" value="TTHA0068-like"/>
    <property type="match status" value="1"/>
</dbReference>
<comment type="caution">
    <text evidence="1">The sequence shown here is derived from an EMBL/GenBank/DDBJ whole genome shotgun (WGS) entry which is preliminary data.</text>
</comment>
<accession>A0A3E0ISL0</accession>